<sequence>MKSVRGSGASGGVSRGIHEVPAGAAATSGKPSPVSNPESLASVEWQRYADIIDLAPHEPRSHPRMTRHDRAAQFAPYAPLTSFGKVLTDAALNGTAPGGDTLAET</sequence>
<proteinExistence type="predicted"/>
<dbReference type="RefSeq" id="WP_169762602.1">
    <property type="nucleotide sequence ID" value="NZ_JABCUS010000010.1"/>
</dbReference>
<comment type="caution">
    <text evidence="2">The sequence shown here is derived from an EMBL/GenBank/DDBJ whole genome shotgun (WGS) entry which is preliminary data.</text>
</comment>
<reference evidence="2 3" key="1">
    <citation type="submission" date="2020-04" db="EMBL/GenBank/DDBJ databases">
        <title>Antimicrobial susceptibility and clonality of vaginal-derived multi-drug resistant Mobiluncus isolates in China.</title>
        <authorList>
            <person name="Zhang X."/>
        </authorList>
    </citation>
    <scope>NUCLEOTIDE SEQUENCE [LARGE SCALE GENOMIC DNA]</scope>
    <source>
        <strain evidence="2 3">12</strain>
    </source>
</reference>
<evidence type="ECO:0000313" key="2">
    <source>
        <dbReference type="EMBL" id="NMX03408.1"/>
    </source>
</evidence>
<accession>A0A7Y0UTF1</accession>
<dbReference type="EMBL" id="JABCUS010000010">
    <property type="protein sequence ID" value="NMX03408.1"/>
    <property type="molecule type" value="Genomic_DNA"/>
</dbReference>
<dbReference type="Proteomes" id="UP000575397">
    <property type="component" value="Unassembled WGS sequence"/>
</dbReference>
<protein>
    <submittedName>
        <fullName evidence="2">Uncharacterized protein</fullName>
    </submittedName>
</protein>
<evidence type="ECO:0000313" key="3">
    <source>
        <dbReference type="Proteomes" id="UP000575397"/>
    </source>
</evidence>
<name>A0A7Y0UTF1_9ACTO</name>
<organism evidence="2 3">
    <name type="scientific">Mobiluncus mulieris</name>
    <dbReference type="NCBI Taxonomy" id="2052"/>
    <lineage>
        <taxon>Bacteria</taxon>
        <taxon>Bacillati</taxon>
        <taxon>Actinomycetota</taxon>
        <taxon>Actinomycetes</taxon>
        <taxon>Actinomycetales</taxon>
        <taxon>Actinomycetaceae</taxon>
        <taxon>Mobiluncus</taxon>
    </lineage>
</organism>
<evidence type="ECO:0000256" key="1">
    <source>
        <dbReference type="SAM" id="MobiDB-lite"/>
    </source>
</evidence>
<feature type="region of interest" description="Disordered" evidence="1">
    <location>
        <begin position="1"/>
        <end position="39"/>
    </location>
</feature>
<feature type="compositionally biased region" description="Polar residues" evidence="1">
    <location>
        <begin position="29"/>
        <end position="39"/>
    </location>
</feature>
<dbReference type="AlphaFoldDB" id="A0A7Y0UTF1"/>
<gene>
    <name evidence="2" type="ORF">HHJ77_05600</name>
</gene>